<accession>A0A8S9GW53</accession>
<gene>
    <name evidence="1" type="ORF">F2Q70_00023602</name>
</gene>
<name>A0A8S9GW53_BRACR</name>
<dbReference type="AlphaFoldDB" id="A0A8S9GW53"/>
<comment type="caution">
    <text evidence="1">The sequence shown here is derived from an EMBL/GenBank/DDBJ whole genome shotgun (WGS) entry which is preliminary data.</text>
</comment>
<dbReference type="EMBL" id="QGKY02001925">
    <property type="protein sequence ID" value="KAF2548916.1"/>
    <property type="molecule type" value="Genomic_DNA"/>
</dbReference>
<reference evidence="1" key="1">
    <citation type="submission" date="2019-12" db="EMBL/GenBank/DDBJ databases">
        <title>Genome sequencing and annotation of Brassica cretica.</title>
        <authorList>
            <person name="Studholme D.J."/>
            <person name="Sarris P.F."/>
        </authorList>
    </citation>
    <scope>NUCLEOTIDE SEQUENCE</scope>
    <source>
        <strain evidence="1">PFS-102/07</strain>
        <tissue evidence="1">Leaf</tissue>
    </source>
</reference>
<evidence type="ECO:0000313" key="1">
    <source>
        <dbReference type="EMBL" id="KAF2548916.1"/>
    </source>
</evidence>
<proteinExistence type="predicted"/>
<protein>
    <submittedName>
        <fullName evidence="1">Uncharacterized protein</fullName>
    </submittedName>
</protein>
<sequence length="175" mass="19650">MRWCVGKAKAHAPQLELLTCVRVKLFIGWRRRGEASSSSAVSALSQDPRVNTTAFWNGLTTPYRQVHASTSSYPNNIHQERRKRVVTVEIVGPVAETPTVVAGSSRTVRLFGVNLECHSDVVEPPPCPDAYNGQHIYYYSTPHPMVNLLLHSCHISLLTLVRACYYVNEYDIKLN</sequence>
<organism evidence="1">
    <name type="scientific">Brassica cretica</name>
    <name type="common">Mustard</name>
    <dbReference type="NCBI Taxonomy" id="69181"/>
    <lineage>
        <taxon>Eukaryota</taxon>
        <taxon>Viridiplantae</taxon>
        <taxon>Streptophyta</taxon>
        <taxon>Embryophyta</taxon>
        <taxon>Tracheophyta</taxon>
        <taxon>Spermatophyta</taxon>
        <taxon>Magnoliopsida</taxon>
        <taxon>eudicotyledons</taxon>
        <taxon>Gunneridae</taxon>
        <taxon>Pentapetalae</taxon>
        <taxon>rosids</taxon>
        <taxon>malvids</taxon>
        <taxon>Brassicales</taxon>
        <taxon>Brassicaceae</taxon>
        <taxon>Brassiceae</taxon>
        <taxon>Brassica</taxon>
    </lineage>
</organism>